<evidence type="ECO:0000259" key="1">
    <source>
        <dbReference type="PROSITE" id="PS50943"/>
    </source>
</evidence>
<dbReference type="CDD" id="cd00093">
    <property type="entry name" value="HTH_XRE"/>
    <property type="match status" value="1"/>
</dbReference>
<organism evidence="2 3">
    <name type="scientific">Acinetobacter modestus</name>
    <dbReference type="NCBI Taxonomy" id="1776740"/>
    <lineage>
        <taxon>Bacteria</taxon>
        <taxon>Pseudomonadati</taxon>
        <taxon>Pseudomonadota</taxon>
        <taxon>Gammaproteobacteria</taxon>
        <taxon>Moraxellales</taxon>
        <taxon>Moraxellaceae</taxon>
        <taxon>Acinetobacter</taxon>
    </lineage>
</organism>
<comment type="caution">
    <text evidence="2">The sequence shown here is derived from an EMBL/GenBank/DDBJ whole genome shotgun (WGS) entry which is preliminary data.</text>
</comment>
<dbReference type="InterPro" id="IPR001387">
    <property type="entry name" value="Cro/C1-type_HTH"/>
</dbReference>
<accession>A0ABN0JP36</accession>
<keyword evidence="3" id="KW-1185">Reference proteome</keyword>
<evidence type="ECO:0000313" key="2">
    <source>
        <dbReference type="EMBL" id="ENU27114.1"/>
    </source>
</evidence>
<dbReference type="Proteomes" id="UP000013190">
    <property type="component" value="Unassembled WGS sequence"/>
</dbReference>
<dbReference type="GeneID" id="92835114"/>
<dbReference type="Pfam" id="PF01381">
    <property type="entry name" value="HTH_3"/>
    <property type="match status" value="1"/>
</dbReference>
<dbReference type="RefSeq" id="WP_004661781.1">
    <property type="nucleotide sequence ID" value="NZ_BMDV01000002.1"/>
</dbReference>
<reference evidence="3" key="1">
    <citation type="submission" date="2013-02" db="EMBL/GenBank/DDBJ databases">
        <title>The Genome Sequence of Acinetobacter sp. NIPH 236.</title>
        <authorList>
            <consortium name="The Broad Institute Genome Sequencing Platform"/>
            <consortium name="The Broad Institute Genome Sequencing Center for Infectious Disease"/>
            <person name="Cerqueira G."/>
            <person name="Feldgarden M."/>
            <person name="Courvalin P."/>
            <person name="Perichon B."/>
            <person name="Grillot-Courvalin C."/>
            <person name="Clermont D."/>
            <person name="Rocha E."/>
            <person name="Yoon E.-J."/>
            <person name="Nemec A."/>
            <person name="Walker B."/>
            <person name="Young S.K."/>
            <person name="Zeng Q."/>
            <person name="Gargeya S."/>
            <person name="Fitzgerald M."/>
            <person name="Haas B."/>
            <person name="Abouelleil A."/>
            <person name="Alvarado L."/>
            <person name="Arachchi H.M."/>
            <person name="Berlin A.M."/>
            <person name="Chapman S.B."/>
            <person name="Dewar J."/>
            <person name="Goldberg J."/>
            <person name="Griggs A."/>
            <person name="Gujja S."/>
            <person name="Hansen M."/>
            <person name="Howarth C."/>
            <person name="Imamovic A."/>
            <person name="Larimer J."/>
            <person name="McCowan C."/>
            <person name="Murphy C."/>
            <person name="Neiman D."/>
            <person name="Pearson M."/>
            <person name="Priest M."/>
            <person name="Roberts A."/>
            <person name="Saif S."/>
            <person name="Shea T."/>
            <person name="Sisk P."/>
            <person name="Sykes S."/>
            <person name="Wortman J."/>
            <person name="Nusbaum C."/>
            <person name="Birren B."/>
        </authorList>
    </citation>
    <scope>NUCLEOTIDE SEQUENCE [LARGE SCALE GENOMIC DNA]</scope>
    <source>
        <strain evidence="3">NIPH 236</strain>
    </source>
</reference>
<dbReference type="EMBL" id="APOJ01000023">
    <property type="protein sequence ID" value="ENU27114.1"/>
    <property type="molecule type" value="Genomic_DNA"/>
</dbReference>
<dbReference type="SMART" id="SM00530">
    <property type="entry name" value="HTH_XRE"/>
    <property type="match status" value="1"/>
</dbReference>
<feature type="domain" description="HTH cro/C1-type" evidence="1">
    <location>
        <begin position="17"/>
        <end position="54"/>
    </location>
</feature>
<reference evidence="2 3" key="2">
    <citation type="journal article" date="2016" name="Int. J. Syst. Evol. Microbiol.">
        <title>Taxonomy of haemolytic and/or proteolytic strains of the genus Acinetobacter with the proposal of Acinetobacter courvalinii sp. nov. (genomic species 14 sensu Bouvet &amp; Jeanjean), Acinetobacter dispersus sp. nov. (genomic species 17), Acinetobacter modestus sp. nov., Acinetobacter proteolyticus sp. nov. and Acinetobacter vivianii sp. nov.</title>
        <authorList>
            <person name="Nemec A."/>
            <person name="Radolfova-Krizova L."/>
            <person name="Maixnerova M."/>
            <person name="Vrestiakova E."/>
            <person name="Jezek P."/>
            <person name="Sedo O."/>
        </authorList>
    </citation>
    <scope>NUCLEOTIDE SEQUENCE [LARGE SCALE GENOMIC DNA]</scope>
    <source>
        <strain evidence="2 3">NIPH 236</strain>
    </source>
</reference>
<dbReference type="InterPro" id="IPR010982">
    <property type="entry name" value="Lambda_DNA-bd_dom_sf"/>
</dbReference>
<dbReference type="PROSITE" id="PS50943">
    <property type="entry name" value="HTH_CROC1"/>
    <property type="match status" value="1"/>
</dbReference>
<name>A0ABN0JP36_9GAMM</name>
<dbReference type="SUPFAM" id="SSF47413">
    <property type="entry name" value="lambda repressor-like DNA-binding domains"/>
    <property type="match status" value="1"/>
</dbReference>
<sequence length="84" mass="9975">MTNSIYTDEMRTLINWLKSERKLHHLSMRGLAERMDKPHSYIQKVEQGERRLDIVEYVWYCNTLGINPQIGLDLIQEEIKKAKG</sequence>
<evidence type="ECO:0000313" key="3">
    <source>
        <dbReference type="Proteomes" id="UP000013190"/>
    </source>
</evidence>
<dbReference type="Gene3D" id="1.10.260.40">
    <property type="entry name" value="lambda repressor-like DNA-binding domains"/>
    <property type="match status" value="1"/>
</dbReference>
<gene>
    <name evidence="2" type="ORF">F992_01720</name>
</gene>
<protein>
    <recommendedName>
        <fullName evidence="1">HTH cro/C1-type domain-containing protein</fullName>
    </recommendedName>
</protein>
<proteinExistence type="predicted"/>